<dbReference type="InterPro" id="IPR031107">
    <property type="entry name" value="Small_HSP"/>
</dbReference>
<dbReference type="Proteomes" id="UP000009097">
    <property type="component" value="Unassembled WGS sequence"/>
</dbReference>
<accession>A0A0J9WM19</accession>
<evidence type="ECO:0000256" key="1">
    <source>
        <dbReference type="ARBA" id="ARBA00023016"/>
    </source>
</evidence>
<evidence type="ECO:0000313" key="8">
    <source>
        <dbReference type="Proteomes" id="UP000009097"/>
    </source>
</evidence>
<dbReference type="AlphaFoldDB" id="A0A0J9WM19"/>
<dbReference type="PANTHER" id="PTHR11527">
    <property type="entry name" value="HEAT-SHOCK PROTEIN 20 FAMILY MEMBER"/>
    <property type="match status" value="1"/>
</dbReference>
<feature type="domain" description="SHSP" evidence="5">
    <location>
        <begin position="93"/>
        <end position="243"/>
    </location>
</feature>
<gene>
    <name evidence="6" type="ORF">FOXG_06464</name>
    <name evidence="7" type="ORF">FOXG_06800</name>
</gene>
<keyword evidence="1" id="KW-0346">Stress response</keyword>
<feature type="compositionally biased region" description="Basic and acidic residues" evidence="4">
    <location>
        <begin position="164"/>
        <end position="173"/>
    </location>
</feature>
<dbReference type="RefSeq" id="XP_018242807.1">
    <property type="nucleotide sequence ID" value="XM_018385445.1"/>
</dbReference>
<reference evidence="7" key="1">
    <citation type="submission" date="2007-04" db="EMBL/GenBank/DDBJ databases">
        <authorList>
            <consortium name="The Broad Institute Genome Sequencing Platform"/>
            <person name="Birren B."/>
            <person name="Lander E."/>
            <person name="Galagan J."/>
            <person name="Nusbaum C."/>
            <person name="Devon K."/>
            <person name="Ma L.-J."/>
            <person name="Jaffe D."/>
            <person name="Butler J."/>
            <person name="Alvarez P."/>
            <person name="Gnerre S."/>
            <person name="Grabherr M."/>
            <person name="Kleber M."/>
            <person name="Mauceli E."/>
            <person name="Brockman W."/>
            <person name="MacCallum I.A."/>
            <person name="Young S."/>
            <person name="LaButti K."/>
            <person name="DeCaprio D."/>
            <person name="Crawford M."/>
            <person name="Koehrsen M."/>
            <person name="Engels R."/>
            <person name="Montgomery P."/>
            <person name="Pearson M."/>
            <person name="Howarth C."/>
            <person name="Larson L."/>
            <person name="White J."/>
            <person name="O'Leary S."/>
            <person name="Kodira C."/>
            <person name="Zeng Q."/>
            <person name="Yandava C."/>
            <person name="Alvarado L."/>
            <person name="Kistler C."/>
            <person name="Shim W.-B."/>
            <person name="Kang S."/>
            <person name="Woloshuk C."/>
        </authorList>
    </citation>
    <scope>NUCLEOTIDE SEQUENCE</scope>
    <source>
        <strain evidence="7">4287</strain>
    </source>
</reference>
<evidence type="ECO:0000259" key="5">
    <source>
        <dbReference type="PROSITE" id="PS01031"/>
    </source>
</evidence>
<dbReference type="VEuPathDB" id="FungiDB:FOXG_06800"/>
<evidence type="ECO:0000256" key="3">
    <source>
        <dbReference type="RuleBase" id="RU003616"/>
    </source>
</evidence>
<evidence type="ECO:0000256" key="2">
    <source>
        <dbReference type="PROSITE-ProRule" id="PRU00285"/>
    </source>
</evidence>
<protein>
    <recommendedName>
        <fullName evidence="5">SHSP domain-containing protein</fullName>
    </recommendedName>
</protein>
<dbReference type="SUPFAM" id="SSF49764">
    <property type="entry name" value="HSP20-like chaperones"/>
    <property type="match status" value="1"/>
</dbReference>
<dbReference type="OrthoDB" id="1431247at2759"/>
<dbReference type="KEGG" id="fox:FOXG_06800"/>
<dbReference type="Pfam" id="PF00011">
    <property type="entry name" value="HSP20"/>
    <property type="match status" value="1"/>
</dbReference>
<reference evidence="7" key="2">
    <citation type="journal article" date="2010" name="Nature">
        <title>Comparative genomics reveals mobile pathogenicity chromosomes in Fusarium.</title>
        <authorList>
            <person name="Ma L.J."/>
            <person name="van der Does H.C."/>
            <person name="Borkovich K.A."/>
            <person name="Coleman J.J."/>
            <person name="Daboussi M.J."/>
            <person name="Di Pietro A."/>
            <person name="Dufresne M."/>
            <person name="Freitag M."/>
            <person name="Grabherr M."/>
            <person name="Henrissat B."/>
            <person name="Houterman P.M."/>
            <person name="Kang S."/>
            <person name="Shim W.B."/>
            <person name="Woloshuk C."/>
            <person name="Xie X."/>
            <person name="Xu J.R."/>
            <person name="Antoniw J."/>
            <person name="Baker S.E."/>
            <person name="Bluhm B.H."/>
            <person name="Breakspear A."/>
            <person name="Brown D.W."/>
            <person name="Butchko R.A."/>
            <person name="Chapman S."/>
            <person name="Coulson R."/>
            <person name="Coutinho P.M."/>
            <person name="Danchin E.G."/>
            <person name="Diener A."/>
            <person name="Gale L.R."/>
            <person name="Gardiner D.M."/>
            <person name="Goff S."/>
            <person name="Hammond-Kosack K.E."/>
            <person name="Hilburn K."/>
            <person name="Hua-Van A."/>
            <person name="Jonkers W."/>
            <person name="Kazan K."/>
            <person name="Kodira C.D."/>
            <person name="Koehrsen M."/>
            <person name="Kumar L."/>
            <person name="Lee Y.H."/>
            <person name="Li L."/>
            <person name="Manners J.M."/>
            <person name="Miranda-Saavedra D."/>
            <person name="Mukherjee M."/>
            <person name="Park G."/>
            <person name="Park J."/>
            <person name="Park S.Y."/>
            <person name="Proctor R.H."/>
            <person name="Regev A."/>
            <person name="Ruiz-Roldan M.C."/>
            <person name="Sain D."/>
            <person name="Sakthikumar S."/>
            <person name="Sykes S."/>
            <person name="Schwartz D.C."/>
            <person name="Turgeon B.G."/>
            <person name="Wapinski I."/>
            <person name="Yoder O."/>
            <person name="Young S."/>
            <person name="Zeng Q."/>
            <person name="Zhou S."/>
            <person name="Galagan J."/>
            <person name="Cuomo C.A."/>
            <person name="Kistler H.C."/>
            <person name="Rep M."/>
        </authorList>
    </citation>
    <scope>NUCLEOTIDE SEQUENCE [LARGE SCALE GENOMIC DNA]</scope>
    <source>
        <strain evidence="7">4287</strain>
    </source>
</reference>
<comment type="similarity">
    <text evidence="2 3">Belongs to the small heat shock protein (HSP20) family.</text>
</comment>
<dbReference type="GeneID" id="28948355"/>
<dbReference type="RefSeq" id="XP_018242370.1">
    <property type="nucleotide sequence ID" value="XM_018385159.1"/>
</dbReference>
<dbReference type="VEuPathDB" id="FungiDB:FOXG_06464"/>
<name>A0A0J9WM19_FUSO4</name>
<evidence type="ECO:0000313" key="6">
    <source>
        <dbReference type="EMBL" id="KNB04325.1"/>
    </source>
</evidence>
<evidence type="ECO:0000256" key="4">
    <source>
        <dbReference type="SAM" id="MobiDB-lite"/>
    </source>
</evidence>
<evidence type="ECO:0000313" key="7">
    <source>
        <dbReference type="EMBL" id="KNB04762.1"/>
    </source>
</evidence>
<dbReference type="GeneID" id="28948608"/>
<dbReference type="Gene3D" id="2.60.40.790">
    <property type="match status" value="1"/>
</dbReference>
<dbReference type="InterPro" id="IPR002068">
    <property type="entry name" value="A-crystallin/Hsp20_dom"/>
</dbReference>
<dbReference type="InterPro" id="IPR008978">
    <property type="entry name" value="HSP20-like_chaperone"/>
</dbReference>
<organism evidence="7 8">
    <name type="scientific">Fusarium oxysporum f. sp. lycopersici (strain 4287 / CBS 123668 / FGSC 9935 / NRRL 34936)</name>
    <name type="common">Fusarium vascular wilt of tomato</name>
    <dbReference type="NCBI Taxonomy" id="426428"/>
    <lineage>
        <taxon>Eukaryota</taxon>
        <taxon>Fungi</taxon>
        <taxon>Dikarya</taxon>
        <taxon>Ascomycota</taxon>
        <taxon>Pezizomycotina</taxon>
        <taxon>Sordariomycetes</taxon>
        <taxon>Hypocreomycetidae</taxon>
        <taxon>Hypocreales</taxon>
        <taxon>Nectriaceae</taxon>
        <taxon>Fusarium</taxon>
        <taxon>Fusarium oxysporum species complex</taxon>
    </lineage>
</organism>
<dbReference type="EMBL" id="DS231702">
    <property type="protein sequence ID" value="KNB04325.1"/>
    <property type="molecule type" value="Genomic_DNA"/>
</dbReference>
<dbReference type="KEGG" id="fox:FOXG_06464"/>
<sequence>MLYIPPAADFQNDELQRLPKYPCRSLVSQQARKTIGGLLINKRIFPHSIANKVRTMALFPRSLYNPDSPFHPIFRLLEDYDTYSRRDQNTHNTGMTHWQPRFDICETPRAYELHGELPGMNKKEVHLEFTEPQTLVICGKSERTYTSGNPPAGFVEGSSAHGAVKGDGDEHNKSQPQQPAKGDKHDEKTKYWLAERSVGEFSRTFTFPSHVDQDGVSAKFQDGILSIIVPKVKKHESRRIHID</sequence>
<dbReference type="EMBL" id="DS231702">
    <property type="protein sequence ID" value="KNB04762.1"/>
    <property type="molecule type" value="Genomic_DNA"/>
</dbReference>
<dbReference type="PROSITE" id="PS01031">
    <property type="entry name" value="SHSP"/>
    <property type="match status" value="1"/>
</dbReference>
<dbReference type="CDD" id="cd06464">
    <property type="entry name" value="ACD_sHsps-like"/>
    <property type="match status" value="1"/>
</dbReference>
<proteinExistence type="inferred from homology"/>
<feature type="region of interest" description="Disordered" evidence="4">
    <location>
        <begin position="147"/>
        <end position="188"/>
    </location>
</feature>